<evidence type="ECO:0000256" key="2">
    <source>
        <dbReference type="ARBA" id="ARBA00022643"/>
    </source>
</evidence>
<proteinExistence type="inferred from homology"/>
<dbReference type="EMBL" id="FNVA01000005">
    <property type="protein sequence ID" value="SEG43925.1"/>
    <property type="molecule type" value="Genomic_DNA"/>
</dbReference>
<keyword evidence="2 6" id="KW-0288">FMN</keyword>
<dbReference type="EC" id="1.6.5.-" evidence="6"/>
<dbReference type="Proteomes" id="UP000236728">
    <property type="component" value="Unassembled WGS sequence"/>
</dbReference>
<dbReference type="AlphaFoldDB" id="A0A1H6A7A0"/>
<comment type="similarity">
    <text evidence="6">Belongs to the azoreductase type 1 family.</text>
</comment>
<dbReference type="InterPro" id="IPR003680">
    <property type="entry name" value="Flavodoxin_fold"/>
</dbReference>
<comment type="catalytic activity">
    <reaction evidence="6">
        <text>2 a quinone + NADH + H(+) = 2 a 1,4-benzosemiquinone + NAD(+)</text>
        <dbReference type="Rhea" id="RHEA:65952"/>
        <dbReference type="ChEBI" id="CHEBI:15378"/>
        <dbReference type="ChEBI" id="CHEBI:57540"/>
        <dbReference type="ChEBI" id="CHEBI:57945"/>
        <dbReference type="ChEBI" id="CHEBI:132124"/>
        <dbReference type="ChEBI" id="CHEBI:134225"/>
    </reaction>
</comment>
<dbReference type="InterPro" id="IPR050104">
    <property type="entry name" value="FMN-dep_NADH:Q_OxRdtase_AzoR1"/>
</dbReference>
<comment type="catalytic activity">
    <reaction evidence="5">
        <text>N,N-dimethyl-1,4-phenylenediamine + anthranilate + 2 NAD(+) = 2-(4-dimethylaminophenyl)diazenylbenzoate + 2 NADH + 2 H(+)</text>
        <dbReference type="Rhea" id="RHEA:55872"/>
        <dbReference type="ChEBI" id="CHEBI:15378"/>
        <dbReference type="ChEBI" id="CHEBI:15783"/>
        <dbReference type="ChEBI" id="CHEBI:16567"/>
        <dbReference type="ChEBI" id="CHEBI:57540"/>
        <dbReference type="ChEBI" id="CHEBI:57945"/>
        <dbReference type="ChEBI" id="CHEBI:71579"/>
        <dbReference type="EC" id="1.7.1.17"/>
    </reaction>
    <physiologicalReaction direction="right-to-left" evidence="5">
        <dbReference type="Rhea" id="RHEA:55874"/>
    </physiologicalReaction>
</comment>
<feature type="binding site" evidence="6">
    <location>
        <begin position="15"/>
        <end position="17"/>
    </location>
    <ligand>
        <name>FMN</name>
        <dbReference type="ChEBI" id="CHEBI:58210"/>
    </ligand>
</feature>
<dbReference type="GO" id="GO:0016655">
    <property type="term" value="F:oxidoreductase activity, acting on NAD(P)H, quinone or similar compound as acceptor"/>
    <property type="evidence" value="ECO:0007669"/>
    <property type="project" value="InterPro"/>
</dbReference>
<keyword evidence="3 6" id="KW-0560">Oxidoreductase</keyword>
<dbReference type="PANTHER" id="PTHR43741">
    <property type="entry name" value="FMN-DEPENDENT NADH-AZOREDUCTASE 1"/>
    <property type="match status" value="1"/>
</dbReference>
<feature type="binding site" evidence="6">
    <location>
        <begin position="94"/>
        <end position="97"/>
    </location>
    <ligand>
        <name>FMN</name>
        <dbReference type="ChEBI" id="CHEBI:58210"/>
    </ligand>
</feature>
<dbReference type="Gene3D" id="3.40.50.360">
    <property type="match status" value="1"/>
</dbReference>
<dbReference type="PANTHER" id="PTHR43741:SF4">
    <property type="entry name" value="FMN-DEPENDENT NADH:QUINONE OXIDOREDUCTASE"/>
    <property type="match status" value="1"/>
</dbReference>
<dbReference type="GO" id="GO:0010181">
    <property type="term" value="F:FMN binding"/>
    <property type="evidence" value="ECO:0007669"/>
    <property type="project" value="UniProtKB-UniRule"/>
</dbReference>
<gene>
    <name evidence="6" type="primary">azoR</name>
    <name evidence="8" type="ORF">SAMN05421819_2941</name>
</gene>
<keyword evidence="1 6" id="KW-0285">Flavoprotein</keyword>
<feature type="domain" description="Flavodoxin-like fold" evidence="7">
    <location>
        <begin position="1"/>
        <end position="198"/>
    </location>
</feature>
<dbReference type="HAMAP" id="MF_01216">
    <property type="entry name" value="Azoreductase_type1"/>
    <property type="match status" value="1"/>
</dbReference>
<keyword evidence="9" id="KW-1185">Reference proteome</keyword>
<evidence type="ECO:0000256" key="6">
    <source>
        <dbReference type="HAMAP-Rule" id="MF_01216"/>
    </source>
</evidence>
<dbReference type="EC" id="1.7.1.17" evidence="6"/>
<evidence type="ECO:0000313" key="8">
    <source>
        <dbReference type="EMBL" id="SEG43925.1"/>
    </source>
</evidence>
<dbReference type="SUPFAM" id="SSF52218">
    <property type="entry name" value="Flavoproteins"/>
    <property type="match status" value="1"/>
</dbReference>
<dbReference type="GO" id="GO:0009055">
    <property type="term" value="F:electron transfer activity"/>
    <property type="evidence" value="ECO:0007669"/>
    <property type="project" value="UniProtKB-UniRule"/>
</dbReference>
<sequence>MKILHLDSSVTGANSISRPLTAATVARLLELNPGAEVTYRDLVNEPLPHNTAAARTPSALGPDATAEQKLEVALGQTLLDELFAAEVVVIGVPMYNFGISSQLKSWIDYLAVPGKTFSYSAEGPKGLAGGRRVILVSTRGGQYGPGSPYEIADFQEKYVKFVFGFLGITEVEVIRAEGVGRPDVRESAIAAAKQQIAELK</sequence>
<evidence type="ECO:0000313" key="9">
    <source>
        <dbReference type="Proteomes" id="UP000236728"/>
    </source>
</evidence>
<comment type="function">
    <text evidence="6">Also exhibits azoreductase activity. Catalyzes the reductive cleavage of the azo bond in aromatic azo compounds to the corresponding amines.</text>
</comment>
<comment type="function">
    <text evidence="6">Quinone reductase that provides resistance to thiol-specific stress caused by electrophilic quinones.</text>
</comment>
<feature type="binding site" evidence="6">
    <location>
        <position position="9"/>
    </location>
    <ligand>
        <name>FMN</name>
        <dbReference type="ChEBI" id="CHEBI:58210"/>
    </ligand>
</feature>
<protein>
    <recommendedName>
        <fullName evidence="6">FMN dependent NADH:quinone oxidoreductase</fullName>
        <ecNumber evidence="6">1.6.5.-</ecNumber>
    </recommendedName>
    <alternativeName>
        <fullName evidence="6">Azo-dye reductase</fullName>
    </alternativeName>
    <alternativeName>
        <fullName evidence="6">FMN-dependent NADH-azo compound oxidoreductase</fullName>
    </alternativeName>
    <alternativeName>
        <fullName evidence="6">FMN-dependent NADH-azoreductase</fullName>
        <ecNumber evidence="6">1.7.1.17</ecNumber>
    </alternativeName>
</protein>
<dbReference type="Pfam" id="PF02525">
    <property type="entry name" value="Flavodoxin_2"/>
    <property type="match status" value="1"/>
</dbReference>
<evidence type="ECO:0000256" key="1">
    <source>
        <dbReference type="ARBA" id="ARBA00022630"/>
    </source>
</evidence>
<evidence type="ECO:0000256" key="5">
    <source>
        <dbReference type="ARBA" id="ARBA00048542"/>
    </source>
</evidence>
<organism evidence="8 9">
    <name type="scientific">Bryocella elongata</name>
    <dbReference type="NCBI Taxonomy" id="863522"/>
    <lineage>
        <taxon>Bacteria</taxon>
        <taxon>Pseudomonadati</taxon>
        <taxon>Acidobacteriota</taxon>
        <taxon>Terriglobia</taxon>
        <taxon>Terriglobales</taxon>
        <taxon>Acidobacteriaceae</taxon>
        <taxon>Bryocella</taxon>
    </lineage>
</organism>
<comment type="cofactor">
    <cofactor evidence="6">
        <name>FMN</name>
        <dbReference type="ChEBI" id="CHEBI:58210"/>
    </cofactor>
    <text evidence="6">Binds 1 FMN per subunit.</text>
</comment>
<evidence type="ECO:0000256" key="4">
    <source>
        <dbReference type="ARBA" id="ARBA00023027"/>
    </source>
</evidence>
<dbReference type="InterPro" id="IPR023048">
    <property type="entry name" value="NADH:quinone_OxRdtase_FMN_depd"/>
</dbReference>
<evidence type="ECO:0000259" key="7">
    <source>
        <dbReference type="Pfam" id="PF02525"/>
    </source>
</evidence>
<accession>A0A1H6A7A0</accession>
<feature type="binding site" evidence="6">
    <location>
        <begin position="138"/>
        <end position="141"/>
    </location>
    <ligand>
        <name>FMN</name>
        <dbReference type="ChEBI" id="CHEBI:58210"/>
    </ligand>
</feature>
<dbReference type="OrthoDB" id="9805013at2"/>
<dbReference type="GO" id="GO:0016652">
    <property type="term" value="F:oxidoreductase activity, acting on NAD(P)H as acceptor"/>
    <property type="evidence" value="ECO:0007669"/>
    <property type="project" value="UniProtKB-UniRule"/>
</dbReference>
<keyword evidence="4 6" id="KW-0520">NAD</keyword>
<dbReference type="InterPro" id="IPR029039">
    <property type="entry name" value="Flavoprotein-like_sf"/>
</dbReference>
<reference evidence="8 9" key="1">
    <citation type="submission" date="2016-10" db="EMBL/GenBank/DDBJ databases">
        <authorList>
            <person name="de Groot N.N."/>
        </authorList>
    </citation>
    <scope>NUCLEOTIDE SEQUENCE [LARGE SCALE GENOMIC DNA]</scope>
    <source>
        <strain evidence="8 9">DSM 22489</strain>
    </source>
</reference>
<comment type="subunit">
    <text evidence="6">Homodimer.</text>
</comment>
<evidence type="ECO:0000256" key="3">
    <source>
        <dbReference type="ARBA" id="ARBA00023002"/>
    </source>
</evidence>
<dbReference type="RefSeq" id="WP_103933819.1">
    <property type="nucleotide sequence ID" value="NZ_FNVA01000005.1"/>
</dbReference>
<name>A0A1H6A7A0_9BACT</name>